<sequence>MVSGKTSKTTRKSRPTVVVQKSTPWGLIAAVVVVALFAGVVFGYAFLRNQENQQQADAMAPFTPTAEKQDPSTQIPGVQVQPYEGGLHVDRATHVAYTHAPPMGGAHDYSWATCTGVVYPVAIRSENAVHSLEHGSVWIAYNPDQVTGDALETLRSKVQGQPYMLMSPFPGLDQPISLQSWGHQLKLADANDPRIDQFITALRLNQYQYPEPGASCNEIGPQEGGFQQDNPPPFEPAPAPGAPGAYPETAGQPTPDGMAPGGAAPATGS</sequence>
<dbReference type="RefSeq" id="WP_345602874.1">
    <property type="nucleotide sequence ID" value="NZ_BAABJO010000002.1"/>
</dbReference>
<keyword evidence="2" id="KW-0812">Transmembrane</keyword>
<gene>
    <name evidence="3" type="ORF">GCM10023320_04520</name>
</gene>
<evidence type="ECO:0000256" key="2">
    <source>
        <dbReference type="SAM" id="Phobius"/>
    </source>
</evidence>
<organism evidence="3 4">
    <name type="scientific">Pseudonocardia adelaidensis</name>
    <dbReference type="NCBI Taxonomy" id="648754"/>
    <lineage>
        <taxon>Bacteria</taxon>
        <taxon>Bacillati</taxon>
        <taxon>Actinomycetota</taxon>
        <taxon>Actinomycetes</taxon>
        <taxon>Pseudonocardiales</taxon>
        <taxon>Pseudonocardiaceae</taxon>
        <taxon>Pseudonocardia</taxon>
    </lineage>
</organism>
<keyword evidence="2" id="KW-0472">Membrane</keyword>
<evidence type="ECO:0000313" key="3">
    <source>
        <dbReference type="EMBL" id="GAA5111525.1"/>
    </source>
</evidence>
<protein>
    <submittedName>
        <fullName evidence="3">DUF3105 domain-containing protein</fullName>
    </submittedName>
</protein>
<evidence type="ECO:0000256" key="1">
    <source>
        <dbReference type="SAM" id="MobiDB-lite"/>
    </source>
</evidence>
<dbReference type="EMBL" id="BAABJO010000002">
    <property type="protein sequence ID" value="GAA5111525.1"/>
    <property type="molecule type" value="Genomic_DNA"/>
</dbReference>
<feature type="region of interest" description="Disordered" evidence="1">
    <location>
        <begin position="213"/>
        <end position="269"/>
    </location>
</feature>
<keyword evidence="2" id="KW-1133">Transmembrane helix</keyword>
<reference evidence="4" key="1">
    <citation type="journal article" date="2019" name="Int. J. Syst. Evol. Microbiol.">
        <title>The Global Catalogue of Microorganisms (GCM) 10K type strain sequencing project: providing services to taxonomists for standard genome sequencing and annotation.</title>
        <authorList>
            <consortium name="The Broad Institute Genomics Platform"/>
            <consortium name="The Broad Institute Genome Sequencing Center for Infectious Disease"/>
            <person name="Wu L."/>
            <person name="Ma J."/>
        </authorList>
    </citation>
    <scope>NUCLEOTIDE SEQUENCE [LARGE SCALE GENOMIC DNA]</scope>
    <source>
        <strain evidence="4">JCM 18302</strain>
    </source>
</reference>
<name>A0ABP9N7R7_9PSEU</name>
<dbReference type="InterPro" id="IPR021454">
    <property type="entry name" value="DUF3105"/>
</dbReference>
<feature type="transmembrane region" description="Helical" evidence="2">
    <location>
        <begin position="25"/>
        <end position="47"/>
    </location>
</feature>
<comment type="caution">
    <text evidence="3">The sequence shown here is derived from an EMBL/GenBank/DDBJ whole genome shotgun (WGS) entry which is preliminary data.</text>
</comment>
<proteinExistence type="predicted"/>
<dbReference type="Proteomes" id="UP001500804">
    <property type="component" value="Unassembled WGS sequence"/>
</dbReference>
<feature type="compositionally biased region" description="Pro residues" evidence="1">
    <location>
        <begin position="230"/>
        <end position="241"/>
    </location>
</feature>
<evidence type="ECO:0000313" key="4">
    <source>
        <dbReference type="Proteomes" id="UP001500804"/>
    </source>
</evidence>
<keyword evidence="4" id="KW-1185">Reference proteome</keyword>
<dbReference type="Pfam" id="PF11303">
    <property type="entry name" value="DUF3105"/>
    <property type="match status" value="1"/>
</dbReference>
<accession>A0ABP9N7R7</accession>
<feature type="compositionally biased region" description="Low complexity" evidence="1">
    <location>
        <begin position="242"/>
        <end position="269"/>
    </location>
</feature>